<sequence>MEMVNEVVSYARSTILIEDIEDFSSFDPESIEMSISAMSFVNSFLVESHGSRLEELKQCARELLASVKEARCQLDLMQRLGGENVNADVFNKFMDRDGKLMDSLREDVAGLLRLHEASYLGMPEEDVLDEAQNSSAKHLSVLREKMERRMGEQIQQSMEYPQHWRMAWTEARDFIGIYQNQRDDDDDDDRMNSVLVELIKLYYNILQSIYLEELQELVDTKKQAKRTSHARAAEPSAAAVIYKYRALLLKPLLFNAALSLITPTNCPTCMGRWWKDLNIKERFPFVRDRLIECYFWAMGISPPGPQFSKCRRNVTKFGSLATPLDGIFDTYGLLDELEKYTNAVNRWDLKAMEELPEYMKFLYEAIYNHVSEVARDALLDNGIDILPYLKEQWQYYIGAYLNEARWLHNGYNPSAEEYLKYARISIGIVLAMVYVIFGMVGESINQYLPEFVENWFHSDLVCIPAYFVRFLDDLETSKAPQAPQPSRRFISHCSSLHRRRDSSLILLHNRHGNPATSRFTSSTHESTPARSPPDFSSSPAKEEKKSTANMARIEQRIYKLVNRGYKKPNDFTEKRRLLAFQPPCKTARAARERSPVAGGQSWRAPLFSSFRGF</sequence>
<comment type="caution">
    <text evidence="7">The sequence shown here is derived from an EMBL/GenBank/DDBJ whole genome shotgun (WGS) entry which is preliminary data.</text>
</comment>
<dbReference type="InterPro" id="IPR005630">
    <property type="entry name" value="Terpene_synthase_metal-bd"/>
</dbReference>
<dbReference type="Pfam" id="PF03936">
    <property type="entry name" value="Terpene_synth_C"/>
    <property type="match status" value="1"/>
</dbReference>
<evidence type="ECO:0000259" key="5">
    <source>
        <dbReference type="Pfam" id="PF01397"/>
    </source>
</evidence>
<dbReference type="Pfam" id="PF01397">
    <property type="entry name" value="Terpene_synth"/>
    <property type="match status" value="1"/>
</dbReference>
<name>A0A8J5Z9X7_9ROSI</name>
<feature type="region of interest" description="Disordered" evidence="4">
    <location>
        <begin position="511"/>
        <end position="549"/>
    </location>
</feature>
<dbReference type="Gene3D" id="1.50.10.130">
    <property type="entry name" value="Terpene synthase, N-terminal domain"/>
    <property type="match status" value="1"/>
</dbReference>
<dbReference type="InterPro" id="IPR008930">
    <property type="entry name" value="Terpenoid_cyclase/PrenylTrfase"/>
</dbReference>
<evidence type="ECO:0000256" key="2">
    <source>
        <dbReference type="ARBA" id="ARBA00022842"/>
    </source>
</evidence>
<feature type="domain" description="Terpene synthase N-terminal" evidence="5">
    <location>
        <begin position="79"/>
        <end position="157"/>
    </location>
</feature>
<dbReference type="GO" id="GO:0016114">
    <property type="term" value="P:terpenoid biosynthetic process"/>
    <property type="evidence" value="ECO:0007669"/>
    <property type="project" value="InterPro"/>
</dbReference>
<reference evidence="7 8" key="1">
    <citation type="journal article" date="2021" name="bioRxiv">
        <title>The Gossypium anomalum genome as a resource for cotton improvement and evolutionary analysis of hybrid incompatibility.</title>
        <authorList>
            <person name="Grover C.E."/>
            <person name="Yuan D."/>
            <person name="Arick M.A."/>
            <person name="Miller E.R."/>
            <person name="Hu G."/>
            <person name="Peterson D.G."/>
            <person name="Wendel J.F."/>
            <person name="Udall J.A."/>
        </authorList>
    </citation>
    <scope>NUCLEOTIDE SEQUENCE [LARGE SCALE GENOMIC DNA]</scope>
    <source>
        <strain evidence="7">JFW-Udall</strain>
        <tissue evidence="7">Leaf</tissue>
    </source>
</reference>
<evidence type="ECO:0000313" key="7">
    <source>
        <dbReference type="EMBL" id="KAG8502916.1"/>
    </source>
</evidence>
<protein>
    <recommendedName>
        <fullName evidence="9">(+)-delta-cadinene synthase</fullName>
    </recommendedName>
</protein>
<dbReference type="Proteomes" id="UP000701853">
    <property type="component" value="Chromosome 1"/>
</dbReference>
<keyword evidence="2" id="KW-0460">Magnesium</keyword>
<dbReference type="InterPro" id="IPR050148">
    <property type="entry name" value="Terpene_synthase-like"/>
</dbReference>
<feature type="compositionally biased region" description="Polar residues" evidence="4">
    <location>
        <begin position="514"/>
        <end position="539"/>
    </location>
</feature>
<dbReference type="Gene3D" id="1.10.600.10">
    <property type="entry name" value="Farnesyl Diphosphate Synthase"/>
    <property type="match status" value="2"/>
</dbReference>
<evidence type="ECO:0008006" key="9">
    <source>
        <dbReference type="Google" id="ProtNLM"/>
    </source>
</evidence>
<organism evidence="7 8">
    <name type="scientific">Gossypium anomalum</name>
    <dbReference type="NCBI Taxonomy" id="47600"/>
    <lineage>
        <taxon>Eukaryota</taxon>
        <taxon>Viridiplantae</taxon>
        <taxon>Streptophyta</taxon>
        <taxon>Embryophyta</taxon>
        <taxon>Tracheophyta</taxon>
        <taxon>Spermatophyta</taxon>
        <taxon>Magnoliopsida</taxon>
        <taxon>eudicotyledons</taxon>
        <taxon>Gunneridae</taxon>
        <taxon>Pentapetalae</taxon>
        <taxon>rosids</taxon>
        <taxon>malvids</taxon>
        <taxon>Malvales</taxon>
        <taxon>Malvaceae</taxon>
        <taxon>Malvoideae</taxon>
        <taxon>Gossypium</taxon>
    </lineage>
</organism>
<dbReference type="PANTHER" id="PTHR31225:SF218">
    <property type="entry name" value="GERANIOL SYNTHASE, CHLOROPLASTIC-LIKE"/>
    <property type="match status" value="1"/>
</dbReference>
<dbReference type="SUPFAM" id="SSF48239">
    <property type="entry name" value="Terpenoid cyclases/Protein prenyltransferases"/>
    <property type="match status" value="1"/>
</dbReference>
<dbReference type="InterPro" id="IPR001906">
    <property type="entry name" value="Terpene_synth_N"/>
</dbReference>
<gene>
    <name evidence="7" type="ORF">CXB51_000753</name>
</gene>
<evidence type="ECO:0000313" key="8">
    <source>
        <dbReference type="Proteomes" id="UP000701853"/>
    </source>
</evidence>
<dbReference type="EMBL" id="JAHUZN010000001">
    <property type="protein sequence ID" value="KAG8502916.1"/>
    <property type="molecule type" value="Genomic_DNA"/>
</dbReference>
<dbReference type="PANTHER" id="PTHR31225">
    <property type="entry name" value="OS04G0344100 PROTEIN-RELATED"/>
    <property type="match status" value="1"/>
</dbReference>
<evidence type="ECO:0000256" key="1">
    <source>
        <dbReference type="ARBA" id="ARBA00022723"/>
    </source>
</evidence>
<feature type="coiled-coil region" evidence="3">
    <location>
        <begin position="53"/>
        <end position="80"/>
    </location>
</feature>
<dbReference type="GO" id="GO:0010333">
    <property type="term" value="F:terpene synthase activity"/>
    <property type="evidence" value="ECO:0007669"/>
    <property type="project" value="InterPro"/>
</dbReference>
<evidence type="ECO:0000259" key="6">
    <source>
        <dbReference type="Pfam" id="PF03936"/>
    </source>
</evidence>
<evidence type="ECO:0000256" key="4">
    <source>
        <dbReference type="SAM" id="MobiDB-lite"/>
    </source>
</evidence>
<dbReference type="GO" id="GO:0000287">
    <property type="term" value="F:magnesium ion binding"/>
    <property type="evidence" value="ECO:0007669"/>
    <property type="project" value="InterPro"/>
</dbReference>
<proteinExistence type="predicted"/>
<dbReference type="InterPro" id="IPR036965">
    <property type="entry name" value="Terpene_synth_N_sf"/>
</dbReference>
<dbReference type="OrthoDB" id="1936865at2759"/>
<dbReference type="InterPro" id="IPR008949">
    <property type="entry name" value="Isoprenoid_synthase_dom_sf"/>
</dbReference>
<accession>A0A8J5Z9X7</accession>
<evidence type="ECO:0000256" key="3">
    <source>
        <dbReference type="SAM" id="Coils"/>
    </source>
</evidence>
<keyword evidence="3" id="KW-0175">Coiled coil</keyword>
<dbReference type="SUPFAM" id="SSF48576">
    <property type="entry name" value="Terpenoid synthases"/>
    <property type="match status" value="1"/>
</dbReference>
<keyword evidence="1" id="KW-0479">Metal-binding</keyword>
<dbReference type="AlphaFoldDB" id="A0A8J5Z9X7"/>
<keyword evidence="8" id="KW-1185">Reference proteome</keyword>
<feature type="domain" description="Terpene synthase metal-binding" evidence="6">
    <location>
        <begin position="275"/>
        <end position="482"/>
    </location>
</feature>